<dbReference type="GO" id="GO:0031411">
    <property type="term" value="C:gas vesicle"/>
    <property type="evidence" value="ECO:0007669"/>
    <property type="project" value="UniProtKB-SubCell"/>
</dbReference>
<organism evidence="4 5">
    <name type="scientific">Nocardioides pocheonensis</name>
    <dbReference type="NCBI Taxonomy" id="661485"/>
    <lineage>
        <taxon>Bacteria</taxon>
        <taxon>Bacillati</taxon>
        <taxon>Actinomycetota</taxon>
        <taxon>Actinomycetes</taxon>
        <taxon>Propionibacteriales</taxon>
        <taxon>Nocardioidaceae</taxon>
        <taxon>Nocardioides</taxon>
    </lineage>
</organism>
<proteinExistence type="inferred from homology"/>
<evidence type="ECO:0008006" key="6">
    <source>
        <dbReference type="Google" id="ProtNLM"/>
    </source>
</evidence>
<name>A0A3N0GKL2_9ACTN</name>
<comment type="subcellular location">
    <subcellularLocation>
        <location evidence="2">Gas vesicle</location>
    </subcellularLocation>
</comment>
<dbReference type="InterPro" id="IPR009430">
    <property type="entry name" value="GvpL/GvpF"/>
</dbReference>
<evidence type="ECO:0000256" key="2">
    <source>
        <dbReference type="ARBA" id="ARBA00035108"/>
    </source>
</evidence>
<comment type="caution">
    <text evidence="4">The sequence shown here is derived from an EMBL/GenBank/DDBJ whole genome shotgun (WGS) entry which is preliminary data.</text>
</comment>
<comment type="similarity">
    <text evidence="3">Belongs to the gas vesicle GvpF/GvpL family.</text>
</comment>
<keyword evidence="1" id="KW-0304">Gas vesicle</keyword>
<evidence type="ECO:0000313" key="5">
    <source>
        <dbReference type="Proteomes" id="UP000279994"/>
    </source>
</evidence>
<dbReference type="PANTHER" id="PTHR36852">
    <property type="entry name" value="PROTEIN GVPL 2"/>
    <property type="match status" value="1"/>
</dbReference>
<accession>A0A3N0GKL2</accession>
<reference evidence="4 5" key="1">
    <citation type="submission" date="2018-11" db="EMBL/GenBank/DDBJ databases">
        <authorList>
            <person name="Li F."/>
        </authorList>
    </citation>
    <scope>NUCLEOTIDE SEQUENCE [LARGE SCALE GENOMIC DNA]</scope>
    <source>
        <strain evidence="4 5">Gsoil 818</strain>
    </source>
</reference>
<dbReference type="Pfam" id="PF06386">
    <property type="entry name" value="GvpL_GvpF"/>
    <property type="match status" value="1"/>
</dbReference>
<evidence type="ECO:0000256" key="1">
    <source>
        <dbReference type="ARBA" id="ARBA00022987"/>
    </source>
</evidence>
<dbReference type="AlphaFoldDB" id="A0A3N0GKL2"/>
<protein>
    <recommendedName>
        <fullName evidence="6">Gas vesicle protein GvpFL</fullName>
    </recommendedName>
</protein>
<dbReference type="GO" id="GO:0031412">
    <property type="term" value="P:gas vesicle organization"/>
    <property type="evidence" value="ECO:0007669"/>
    <property type="project" value="InterPro"/>
</dbReference>
<dbReference type="EMBL" id="RJSF01000044">
    <property type="protein sequence ID" value="RNM12702.1"/>
    <property type="molecule type" value="Genomic_DNA"/>
</dbReference>
<sequence>MDVEPATVIHAYGVVCTDAAIDVPATGIGGAGVALLDAGPVSGVFSIVPGASYGAAAWEEHAEDPAWLAQVATEHQRVLNDLVRDIDVLPLRLPAMYRDEVQLHQMLEAETPLFLAVLQALHDHLEWSVHLYLVGEPEESTVERPASGSEYLRQRIDALSRRDSARGNRERLVRDAYASLADLSRQSVVNQPQDSTLSGRREPMLLNSAHLVCRRHERLFLAGVEEVAARLARDGITVEVSGPWPPYNFVELGTDRVDPAEARP</sequence>
<evidence type="ECO:0000256" key="3">
    <source>
        <dbReference type="ARBA" id="ARBA00035643"/>
    </source>
</evidence>
<keyword evidence="5" id="KW-1185">Reference proteome</keyword>
<evidence type="ECO:0000313" key="4">
    <source>
        <dbReference type="EMBL" id="RNM12702.1"/>
    </source>
</evidence>
<dbReference type="Proteomes" id="UP000279994">
    <property type="component" value="Unassembled WGS sequence"/>
</dbReference>
<dbReference type="PANTHER" id="PTHR36852:SF1">
    <property type="entry name" value="PROTEIN GVPL 2"/>
    <property type="match status" value="1"/>
</dbReference>
<gene>
    <name evidence="4" type="ORF">EFL26_19090</name>
</gene>
<dbReference type="OrthoDB" id="146444at2"/>
<dbReference type="RefSeq" id="WP_123224465.1">
    <property type="nucleotide sequence ID" value="NZ_RJSF01000044.1"/>
</dbReference>